<protein>
    <recommendedName>
        <fullName evidence="3">phosphoenolpyruvate--glycerone phosphotransferase</fullName>
        <ecNumber evidence="3">2.7.1.121</ecNumber>
    </recommendedName>
</protein>
<proteinExistence type="predicted"/>
<name>A0A2T6BG65_9BACL</name>
<evidence type="ECO:0000313" key="8">
    <source>
        <dbReference type="Proteomes" id="UP000244240"/>
    </source>
</evidence>
<dbReference type="GO" id="GO:0009401">
    <property type="term" value="P:phosphoenolpyruvate-dependent sugar phosphotransferase system"/>
    <property type="evidence" value="ECO:0007669"/>
    <property type="project" value="InterPro"/>
</dbReference>
<keyword evidence="4" id="KW-0808">Transferase</keyword>
<keyword evidence="7" id="KW-0418">Kinase</keyword>
<dbReference type="GO" id="GO:0016020">
    <property type="term" value="C:membrane"/>
    <property type="evidence" value="ECO:0007669"/>
    <property type="project" value="InterPro"/>
</dbReference>
<dbReference type="EC" id="2.7.1.121" evidence="3"/>
<dbReference type="NCBIfam" id="TIGR02364">
    <property type="entry name" value="dha_pts"/>
    <property type="match status" value="1"/>
</dbReference>
<comment type="caution">
    <text evidence="7">The sequence shown here is derived from an EMBL/GenBank/DDBJ whole genome shotgun (WGS) entry which is preliminary data.</text>
</comment>
<dbReference type="Pfam" id="PF03610">
    <property type="entry name" value="EIIA-man"/>
    <property type="match status" value="1"/>
</dbReference>
<evidence type="ECO:0000256" key="4">
    <source>
        <dbReference type="ARBA" id="ARBA00022679"/>
    </source>
</evidence>
<evidence type="ECO:0000313" key="7">
    <source>
        <dbReference type="EMBL" id="PTX55058.1"/>
    </source>
</evidence>
<dbReference type="InterPro" id="IPR036662">
    <property type="entry name" value="PTS_EIIA_man-typ_sf"/>
</dbReference>
<dbReference type="GO" id="GO:0019563">
    <property type="term" value="P:glycerol catabolic process"/>
    <property type="evidence" value="ECO:0007669"/>
    <property type="project" value="InterPro"/>
</dbReference>
<evidence type="ECO:0000256" key="2">
    <source>
        <dbReference type="ARBA" id="ARBA00002788"/>
    </source>
</evidence>
<dbReference type="AlphaFoldDB" id="A0A2T6BG65"/>
<dbReference type="EMBL" id="QBKR01000022">
    <property type="protein sequence ID" value="PTX55058.1"/>
    <property type="molecule type" value="Genomic_DNA"/>
</dbReference>
<feature type="domain" description="PTS EIIA type-4" evidence="6">
    <location>
        <begin position="4"/>
        <end position="128"/>
    </location>
</feature>
<organism evidence="7 8">
    <name type="scientific">Melghirimyces profundicolus</name>
    <dbReference type="NCBI Taxonomy" id="1242148"/>
    <lineage>
        <taxon>Bacteria</taxon>
        <taxon>Bacillati</taxon>
        <taxon>Bacillota</taxon>
        <taxon>Bacilli</taxon>
        <taxon>Bacillales</taxon>
        <taxon>Thermoactinomycetaceae</taxon>
        <taxon>Melghirimyces</taxon>
    </lineage>
</organism>
<comment type="subunit">
    <text evidence="5">Homodimer. The dihydroxyacetone kinase complex is composed of a homodimer of DhaM, a homodimer of DhaK and the subunit DhaL.</text>
</comment>
<evidence type="ECO:0000256" key="5">
    <source>
        <dbReference type="ARBA" id="ARBA00046577"/>
    </source>
</evidence>
<evidence type="ECO:0000256" key="1">
    <source>
        <dbReference type="ARBA" id="ARBA00001113"/>
    </source>
</evidence>
<dbReference type="PANTHER" id="PTHR38594">
    <property type="entry name" value="PEP-DEPENDENT DIHYDROXYACETONE KINASE, PHOSPHORYL DONOR SUBUNIT DHAM"/>
    <property type="match status" value="1"/>
</dbReference>
<comment type="function">
    <text evidence="2">Component of the dihydroxyacetone kinase complex, which is responsible for the phosphoenolpyruvate (PEP)-dependent phosphorylation of dihydroxyacetone. DhaM serves as the phosphoryl donor. Is phosphorylated by phosphoenolpyruvate in an EI- and HPr-dependent reaction, and a phosphorelay system on histidine residues finally leads to phosphoryl transfer to DhaL and dihydroxyacetone.</text>
</comment>
<dbReference type="SUPFAM" id="SSF53062">
    <property type="entry name" value="PTS system fructose IIA component-like"/>
    <property type="match status" value="1"/>
</dbReference>
<gene>
    <name evidence="7" type="ORF">C8P63_12217</name>
</gene>
<dbReference type="PANTHER" id="PTHR38594:SF1">
    <property type="entry name" value="PEP-DEPENDENT DIHYDROXYACETONE KINASE, PHOSPHORYL DONOR SUBUNIT DHAM"/>
    <property type="match status" value="1"/>
</dbReference>
<keyword evidence="8" id="KW-1185">Reference proteome</keyword>
<dbReference type="InterPro" id="IPR012844">
    <property type="entry name" value="DhaM_N"/>
</dbReference>
<sequence>MKDKVGLLLVSHSERLALGTHELISAMARDVPIRIAAGDGEGGLGTRAEAIEEAVPSEWEHVLLLFDMGSARMNAEMAAEMLTARGCGVTIIDAPFVEGALTAAMAIQVGKTPSEAVKEAEATRRSKMN</sequence>
<dbReference type="InterPro" id="IPR004701">
    <property type="entry name" value="PTS_EIIA_man-typ"/>
</dbReference>
<dbReference type="RefSeq" id="WP_170109671.1">
    <property type="nucleotide sequence ID" value="NZ_QBKR01000022.1"/>
</dbReference>
<dbReference type="PROSITE" id="PS51096">
    <property type="entry name" value="PTS_EIIA_TYPE_4"/>
    <property type="match status" value="1"/>
</dbReference>
<reference evidence="7 8" key="1">
    <citation type="submission" date="2018-04" db="EMBL/GenBank/DDBJ databases">
        <title>Genomic Encyclopedia of Archaeal and Bacterial Type Strains, Phase II (KMG-II): from individual species to whole genera.</title>
        <authorList>
            <person name="Goeker M."/>
        </authorList>
    </citation>
    <scope>NUCLEOTIDE SEQUENCE [LARGE SCALE GENOMIC DNA]</scope>
    <source>
        <strain evidence="7 8">DSM 45787</strain>
    </source>
</reference>
<dbReference type="Gene3D" id="3.40.50.510">
    <property type="entry name" value="Phosphotransferase system, mannose-type IIA component"/>
    <property type="match status" value="1"/>
</dbReference>
<dbReference type="Proteomes" id="UP000244240">
    <property type="component" value="Unassembled WGS sequence"/>
</dbReference>
<comment type="catalytic activity">
    <reaction evidence="1">
        <text>dihydroxyacetone + phosphoenolpyruvate = dihydroxyacetone phosphate + pyruvate</text>
        <dbReference type="Rhea" id="RHEA:18381"/>
        <dbReference type="ChEBI" id="CHEBI:15361"/>
        <dbReference type="ChEBI" id="CHEBI:16016"/>
        <dbReference type="ChEBI" id="CHEBI:57642"/>
        <dbReference type="ChEBI" id="CHEBI:58702"/>
        <dbReference type="EC" id="2.7.1.121"/>
    </reaction>
</comment>
<dbReference type="InterPro" id="IPR039643">
    <property type="entry name" value="DhaM"/>
</dbReference>
<evidence type="ECO:0000259" key="6">
    <source>
        <dbReference type="PROSITE" id="PS51096"/>
    </source>
</evidence>
<evidence type="ECO:0000256" key="3">
    <source>
        <dbReference type="ARBA" id="ARBA00012095"/>
    </source>
</evidence>
<dbReference type="GO" id="GO:0047324">
    <property type="term" value="F:phosphoenolpyruvate-glycerone phosphotransferase activity"/>
    <property type="evidence" value="ECO:0007669"/>
    <property type="project" value="UniProtKB-EC"/>
</dbReference>
<accession>A0A2T6BG65</accession>